<accession>A0A078J6V7</accession>
<sequence>MFRKEFGGYLPCILNLQNSWLPSTSSRCL</sequence>
<reference evidence="1 2" key="1">
    <citation type="journal article" date="2014" name="Science">
        <title>Plant genetics. Early allopolyploid evolution in the post-Neolithic Brassica napus oilseed genome.</title>
        <authorList>
            <person name="Chalhoub B."/>
            <person name="Denoeud F."/>
            <person name="Liu S."/>
            <person name="Parkin I.A."/>
            <person name="Tang H."/>
            <person name="Wang X."/>
            <person name="Chiquet J."/>
            <person name="Belcram H."/>
            <person name="Tong C."/>
            <person name="Samans B."/>
            <person name="Correa M."/>
            <person name="Da Silva C."/>
            <person name="Just J."/>
            <person name="Falentin C."/>
            <person name="Koh C.S."/>
            <person name="Le Clainche I."/>
            <person name="Bernard M."/>
            <person name="Bento P."/>
            <person name="Noel B."/>
            <person name="Labadie K."/>
            <person name="Alberti A."/>
            <person name="Charles M."/>
            <person name="Arnaud D."/>
            <person name="Guo H."/>
            <person name="Daviaud C."/>
            <person name="Alamery S."/>
            <person name="Jabbari K."/>
            <person name="Zhao M."/>
            <person name="Edger P.P."/>
            <person name="Chelaifa H."/>
            <person name="Tack D."/>
            <person name="Lassalle G."/>
            <person name="Mestiri I."/>
            <person name="Schnel N."/>
            <person name="Le Paslier M.C."/>
            <person name="Fan G."/>
            <person name="Renault V."/>
            <person name="Bayer P.E."/>
            <person name="Golicz A.A."/>
            <person name="Manoli S."/>
            <person name="Lee T.H."/>
            <person name="Thi V.H."/>
            <person name="Chalabi S."/>
            <person name="Hu Q."/>
            <person name="Fan C."/>
            <person name="Tollenaere R."/>
            <person name="Lu Y."/>
            <person name="Battail C."/>
            <person name="Shen J."/>
            <person name="Sidebottom C.H."/>
            <person name="Wang X."/>
            <person name="Canaguier A."/>
            <person name="Chauveau A."/>
            <person name="Berard A."/>
            <person name="Deniot G."/>
            <person name="Guan M."/>
            <person name="Liu Z."/>
            <person name="Sun F."/>
            <person name="Lim Y.P."/>
            <person name="Lyons E."/>
            <person name="Town C.D."/>
            <person name="Bancroft I."/>
            <person name="Wang X."/>
            <person name="Meng J."/>
            <person name="Ma J."/>
            <person name="Pires J.C."/>
            <person name="King G.J."/>
            <person name="Brunel D."/>
            <person name="Delourme R."/>
            <person name="Renard M."/>
            <person name="Aury J.M."/>
            <person name="Adams K.L."/>
            <person name="Batley J."/>
            <person name="Snowdon R.J."/>
            <person name="Tost J."/>
            <person name="Edwards D."/>
            <person name="Zhou Y."/>
            <person name="Hua W."/>
            <person name="Sharpe A.G."/>
            <person name="Paterson A.H."/>
            <person name="Guan C."/>
            <person name="Wincker P."/>
        </authorList>
    </citation>
    <scope>NUCLEOTIDE SEQUENCE [LARGE SCALE GENOMIC DNA]</scope>
    <source>
        <strain evidence="2">cv. Darmor-bzh</strain>
    </source>
</reference>
<evidence type="ECO:0000313" key="1">
    <source>
        <dbReference type="EMBL" id="CDY59023.1"/>
    </source>
</evidence>
<evidence type="ECO:0000313" key="2">
    <source>
        <dbReference type="Proteomes" id="UP000028999"/>
    </source>
</evidence>
<dbReference type="EMBL" id="LK033718">
    <property type="protein sequence ID" value="CDY59023.1"/>
    <property type="molecule type" value="Genomic_DNA"/>
</dbReference>
<dbReference type="PaxDb" id="3708-A0A078J6V7"/>
<organism evidence="1 2">
    <name type="scientific">Brassica napus</name>
    <name type="common">Rape</name>
    <dbReference type="NCBI Taxonomy" id="3708"/>
    <lineage>
        <taxon>Eukaryota</taxon>
        <taxon>Viridiplantae</taxon>
        <taxon>Streptophyta</taxon>
        <taxon>Embryophyta</taxon>
        <taxon>Tracheophyta</taxon>
        <taxon>Spermatophyta</taxon>
        <taxon>Magnoliopsida</taxon>
        <taxon>eudicotyledons</taxon>
        <taxon>Gunneridae</taxon>
        <taxon>Pentapetalae</taxon>
        <taxon>rosids</taxon>
        <taxon>malvids</taxon>
        <taxon>Brassicales</taxon>
        <taxon>Brassicaceae</taxon>
        <taxon>Brassiceae</taxon>
        <taxon>Brassica</taxon>
    </lineage>
</organism>
<dbReference type="Gramene" id="CDY59023">
    <property type="protein sequence ID" value="CDY59023"/>
    <property type="gene ID" value="GSBRNA2T00025458001"/>
</dbReference>
<name>A0A078J6V7_BRANA</name>
<dbReference type="Proteomes" id="UP000028999">
    <property type="component" value="Unassembled WGS sequence"/>
</dbReference>
<keyword evidence="2" id="KW-1185">Reference proteome</keyword>
<dbReference type="AlphaFoldDB" id="A0A078J6V7"/>
<gene>
    <name evidence="1" type="primary">BnaCnng34120D</name>
    <name evidence="1" type="ORF">GSBRNA2T00025458001</name>
</gene>
<protein>
    <submittedName>
        <fullName evidence="1">BnaCnng34120D protein</fullName>
    </submittedName>
</protein>
<proteinExistence type="predicted"/>